<feature type="non-terminal residue" evidence="1">
    <location>
        <position position="1"/>
    </location>
</feature>
<proteinExistence type="predicted"/>
<evidence type="ECO:0000313" key="1">
    <source>
        <dbReference type="EMBL" id="KAI0033676.1"/>
    </source>
</evidence>
<gene>
    <name evidence="1" type="ORF">K488DRAFT_22104</name>
</gene>
<comment type="caution">
    <text evidence="1">The sequence shown here is derived from an EMBL/GenBank/DDBJ whole genome shotgun (WGS) entry which is preliminary data.</text>
</comment>
<name>A0ACB8QQI4_9AGAM</name>
<keyword evidence="2" id="KW-1185">Reference proteome</keyword>
<evidence type="ECO:0000313" key="2">
    <source>
        <dbReference type="Proteomes" id="UP000814128"/>
    </source>
</evidence>
<reference evidence="1" key="2">
    <citation type="journal article" date="2022" name="New Phytol.">
        <title>Evolutionary transition to the ectomycorrhizal habit in the genomes of a hyperdiverse lineage of mushroom-forming fungi.</title>
        <authorList>
            <person name="Looney B."/>
            <person name="Miyauchi S."/>
            <person name="Morin E."/>
            <person name="Drula E."/>
            <person name="Courty P.E."/>
            <person name="Kohler A."/>
            <person name="Kuo A."/>
            <person name="LaButti K."/>
            <person name="Pangilinan J."/>
            <person name="Lipzen A."/>
            <person name="Riley R."/>
            <person name="Andreopoulos W."/>
            <person name="He G."/>
            <person name="Johnson J."/>
            <person name="Nolan M."/>
            <person name="Tritt A."/>
            <person name="Barry K.W."/>
            <person name="Grigoriev I.V."/>
            <person name="Nagy L.G."/>
            <person name="Hibbett D."/>
            <person name="Henrissat B."/>
            <person name="Matheny P.B."/>
            <person name="Labbe J."/>
            <person name="Martin F.M."/>
        </authorList>
    </citation>
    <scope>NUCLEOTIDE SEQUENCE</scope>
    <source>
        <strain evidence="1">EC-137</strain>
    </source>
</reference>
<accession>A0ACB8QQI4</accession>
<dbReference type="EMBL" id="MU273514">
    <property type="protein sequence ID" value="KAI0033676.1"/>
    <property type="molecule type" value="Genomic_DNA"/>
</dbReference>
<sequence>RSYHLEVVQQPSVAAEFGAAVLSRLPLAPPPVAQLIVRDGRGHIVEDDPDLGFFIAHLALYSADGRQELDAAPSAPGRPFPPNRLLYGTIVSSPHFLRNLQNRPGVFFIFPDVSVRRAGCYSLRIRL</sequence>
<feature type="non-terminal residue" evidence="1">
    <location>
        <position position="127"/>
    </location>
</feature>
<dbReference type="Proteomes" id="UP000814128">
    <property type="component" value="Unassembled WGS sequence"/>
</dbReference>
<organism evidence="1 2">
    <name type="scientific">Vararia minispora EC-137</name>
    <dbReference type="NCBI Taxonomy" id="1314806"/>
    <lineage>
        <taxon>Eukaryota</taxon>
        <taxon>Fungi</taxon>
        <taxon>Dikarya</taxon>
        <taxon>Basidiomycota</taxon>
        <taxon>Agaricomycotina</taxon>
        <taxon>Agaricomycetes</taxon>
        <taxon>Russulales</taxon>
        <taxon>Lachnocladiaceae</taxon>
        <taxon>Vararia</taxon>
    </lineage>
</organism>
<protein>
    <submittedName>
        <fullName evidence="1">Velvet factor</fullName>
    </submittedName>
</protein>
<reference evidence="1" key="1">
    <citation type="submission" date="2021-02" db="EMBL/GenBank/DDBJ databases">
        <authorList>
            <consortium name="DOE Joint Genome Institute"/>
            <person name="Ahrendt S."/>
            <person name="Looney B.P."/>
            <person name="Miyauchi S."/>
            <person name="Morin E."/>
            <person name="Drula E."/>
            <person name="Courty P.E."/>
            <person name="Chicoki N."/>
            <person name="Fauchery L."/>
            <person name="Kohler A."/>
            <person name="Kuo A."/>
            <person name="Labutti K."/>
            <person name="Pangilinan J."/>
            <person name="Lipzen A."/>
            <person name="Riley R."/>
            <person name="Andreopoulos W."/>
            <person name="He G."/>
            <person name="Johnson J."/>
            <person name="Barry K.W."/>
            <person name="Grigoriev I.V."/>
            <person name="Nagy L."/>
            <person name="Hibbett D."/>
            <person name="Henrissat B."/>
            <person name="Matheny P.B."/>
            <person name="Labbe J."/>
            <person name="Martin F."/>
        </authorList>
    </citation>
    <scope>NUCLEOTIDE SEQUENCE</scope>
    <source>
        <strain evidence="1">EC-137</strain>
    </source>
</reference>